<evidence type="ECO:0000313" key="3">
    <source>
        <dbReference type="EMBL" id="UUI03084.1"/>
    </source>
</evidence>
<organism evidence="3 4">
    <name type="scientific">Oceanobacillus jeddahense</name>
    <dbReference type="NCBI Taxonomy" id="1462527"/>
    <lineage>
        <taxon>Bacteria</taxon>
        <taxon>Bacillati</taxon>
        <taxon>Bacillota</taxon>
        <taxon>Bacilli</taxon>
        <taxon>Bacillales</taxon>
        <taxon>Bacillaceae</taxon>
        <taxon>Oceanobacillus</taxon>
    </lineage>
</organism>
<dbReference type="Proteomes" id="UP001059773">
    <property type="component" value="Chromosome"/>
</dbReference>
<evidence type="ECO:0000256" key="1">
    <source>
        <dbReference type="SAM" id="MobiDB-lite"/>
    </source>
</evidence>
<dbReference type="PROSITE" id="PS51257">
    <property type="entry name" value="PROKAR_LIPOPROTEIN"/>
    <property type="match status" value="1"/>
</dbReference>
<feature type="region of interest" description="Disordered" evidence="1">
    <location>
        <begin position="23"/>
        <end position="62"/>
    </location>
</feature>
<feature type="chain" id="PRO_5045071372" description="Antigen I/II N-terminal domain-containing protein" evidence="2">
    <location>
        <begin position="21"/>
        <end position="218"/>
    </location>
</feature>
<accession>A0ABY5JWZ2</accession>
<sequence length="218" mass="25275">MWKHILVVFLSAIIILSGCANDTVENENSSSDSEKDNMVEDSNDEEKENQESNSNESSEEEFDEVIHIEKELLDKGVPRRGVNDILSGRELEYERHDDESYTYKLTTQELEEIKEEVERGIEEDIVKEFADSEEMVSLHEIEVNEPYTKFTLIVDEDVYKDTRDAFAAYALSISSLFWQALEGKDLDSYEVQVDMKDAESGEIFESVNYLEEDINYYD</sequence>
<protein>
    <recommendedName>
        <fullName evidence="5">Antigen I/II N-terminal domain-containing protein</fullName>
    </recommendedName>
</protein>
<evidence type="ECO:0008006" key="5">
    <source>
        <dbReference type="Google" id="ProtNLM"/>
    </source>
</evidence>
<dbReference type="EMBL" id="CP101914">
    <property type="protein sequence ID" value="UUI03084.1"/>
    <property type="molecule type" value="Genomic_DNA"/>
</dbReference>
<evidence type="ECO:0000313" key="4">
    <source>
        <dbReference type="Proteomes" id="UP001059773"/>
    </source>
</evidence>
<name>A0ABY5JWZ2_9BACI</name>
<reference evidence="3" key="1">
    <citation type="submission" date="2022-07" db="EMBL/GenBank/DDBJ databases">
        <title>FELIX.</title>
        <authorList>
            <person name="Wan K.H."/>
            <person name="Park S."/>
            <person name="Lawrence Q."/>
            <person name="Eichenberger J.P."/>
            <person name="Booth B.W."/>
            <person name="Piaggio A.J."/>
            <person name="Chandler J.C."/>
            <person name="Franklin A.B."/>
            <person name="Celniker S.E."/>
        </authorList>
    </citation>
    <scope>NUCLEOTIDE SEQUENCE</scope>
    <source>
        <strain evidence="3">QA-1986 374</strain>
    </source>
</reference>
<proteinExistence type="predicted"/>
<keyword evidence="2" id="KW-0732">Signal</keyword>
<feature type="signal peptide" evidence="2">
    <location>
        <begin position="1"/>
        <end position="20"/>
    </location>
</feature>
<dbReference type="RefSeq" id="WP_040977782.1">
    <property type="nucleotide sequence ID" value="NZ_CABKTI010000001.1"/>
</dbReference>
<gene>
    <name evidence="3" type="ORF">NP439_24160</name>
</gene>
<evidence type="ECO:0000256" key="2">
    <source>
        <dbReference type="SAM" id="SignalP"/>
    </source>
</evidence>
<feature type="compositionally biased region" description="Acidic residues" evidence="1">
    <location>
        <begin position="39"/>
        <end position="48"/>
    </location>
</feature>
<keyword evidence="4" id="KW-1185">Reference proteome</keyword>